<proteinExistence type="inferred from homology"/>
<dbReference type="InterPro" id="IPR029411">
    <property type="entry name" value="RG-lyase_III"/>
</dbReference>
<keyword evidence="11" id="KW-1185">Reference proteome</keyword>
<dbReference type="InterPro" id="IPR013784">
    <property type="entry name" value="Carb-bd-like_fold"/>
</dbReference>
<reference evidence="10" key="1">
    <citation type="submission" date="2016-03" db="EMBL/GenBank/DDBJ databases">
        <title>Mechanisms controlling the formation of the plant cell surface in tip-growing cells are functionally conserved among land plants.</title>
        <authorList>
            <person name="Honkanen S."/>
            <person name="Jones V.A."/>
            <person name="Morieri G."/>
            <person name="Champion C."/>
            <person name="Hetherington A.J."/>
            <person name="Kelly S."/>
            <person name="Saint-Marcoux D."/>
            <person name="Proust H."/>
            <person name="Prescott H."/>
            <person name="Dolan L."/>
        </authorList>
    </citation>
    <scope>NUCLEOTIDE SEQUENCE [LARGE SCALE GENOMIC DNA]</scope>
    <source>
        <tissue evidence="10">Whole gametophyte</tissue>
    </source>
</reference>
<evidence type="ECO:0000256" key="2">
    <source>
        <dbReference type="ARBA" id="ARBA00004613"/>
    </source>
</evidence>
<dbReference type="InterPro" id="IPR011013">
    <property type="entry name" value="Gal_mutarotase_sf_dom"/>
</dbReference>
<dbReference type="EMBL" id="LVLJ01000884">
    <property type="protein sequence ID" value="OAE32149.1"/>
    <property type="molecule type" value="Genomic_DNA"/>
</dbReference>
<dbReference type="InterPro" id="IPR051850">
    <property type="entry name" value="Polysacch_Lyase_4"/>
</dbReference>
<keyword evidence="6" id="KW-0732">Signal</keyword>
<dbReference type="InterPro" id="IPR014718">
    <property type="entry name" value="GH-type_carb-bd"/>
</dbReference>
<dbReference type="Pfam" id="PF14683">
    <property type="entry name" value="CBM-like"/>
    <property type="match status" value="1"/>
</dbReference>
<evidence type="ECO:0000259" key="9">
    <source>
        <dbReference type="Pfam" id="PF14686"/>
    </source>
</evidence>
<comment type="catalytic activity">
    <reaction evidence="1">
        <text>Endotype eliminative cleavage of L-alpha-rhamnopyranosyl-(1-&gt;4)-alpha-D-galactopyranosyluronic acid bonds of rhamnogalacturonan I domains in ramified hairy regions of pectin leaving L-rhamnopyranose at the reducing end and 4-deoxy-4,5-unsaturated D-galactopyranosyluronic acid at the non-reducing end.</text>
        <dbReference type="EC" id="4.2.2.23"/>
    </reaction>
</comment>
<evidence type="ECO:0000313" key="10">
    <source>
        <dbReference type="EMBL" id="OAE32149.1"/>
    </source>
</evidence>
<dbReference type="Gene3D" id="2.60.120.260">
    <property type="entry name" value="Galactose-binding domain-like"/>
    <property type="match status" value="1"/>
</dbReference>
<dbReference type="InterPro" id="IPR029413">
    <property type="entry name" value="RG-lyase_II"/>
</dbReference>
<evidence type="ECO:0000313" key="11">
    <source>
        <dbReference type="Proteomes" id="UP000077202"/>
    </source>
</evidence>
<dbReference type="InterPro" id="IPR010325">
    <property type="entry name" value="Rhamnogal_lyase"/>
</dbReference>
<comment type="subcellular location">
    <subcellularLocation>
        <location evidence="2">Secreted</location>
    </subcellularLocation>
</comment>
<evidence type="ECO:0000256" key="7">
    <source>
        <dbReference type="ARBA" id="ARBA00023239"/>
    </source>
</evidence>
<evidence type="ECO:0000256" key="6">
    <source>
        <dbReference type="ARBA" id="ARBA00022729"/>
    </source>
</evidence>
<dbReference type="SUPFAM" id="SSF49785">
    <property type="entry name" value="Galactose-binding domain-like"/>
    <property type="match status" value="1"/>
</dbReference>
<dbReference type="Proteomes" id="UP000077202">
    <property type="component" value="Unassembled WGS sequence"/>
</dbReference>
<name>A0A176WGE5_MARPO</name>
<feature type="domain" description="Rhamnogalacturonan lyase" evidence="8">
    <location>
        <begin position="454"/>
        <end position="639"/>
    </location>
</feature>
<dbReference type="CDD" id="cd10316">
    <property type="entry name" value="RGL4_M"/>
    <property type="match status" value="1"/>
</dbReference>
<evidence type="ECO:0000256" key="3">
    <source>
        <dbReference type="ARBA" id="ARBA00010418"/>
    </source>
</evidence>
<dbReference type="PANTHER" id="PTHR32018">
    <property type="entry name" value="RHAMNOGALACTURONATE LYASE FAMILY PROTEIN"/>
    <property type="match status" value="1"/>
</dbReference>
<dbReference type="CDD" id="cd10320">
    <property type="entry name" value="RGL4_N"/>
    <property type="match status" value="1"/>
</dbReference>
<dbReference type="GO" id="GO:0005576">
    <property type="term" value="C:extracellular region"/>
    <property type="evidence" value="ECO:0007669"/>
    <property type="project" value="UniProtKB-SubCell"/>
</dbReference>
<feature type="domain" description="Rhamnogalacturonan lyase" evidence="9">
    <location>
        <begin position="366"/>
        <end position="438"/>
    </location>
</feature>
<dbReference type="EC" id="4.2.2.23" evidence="4"/>
<protein>
    <recommendedName>
        <fullName evidence="4">rhamnogalacturonan endolyase</fullName>
        <ecNumber evidence="4">4.2.2.23</ecNumber>
    </recommendedName>
</protein>
<keyword evidence="7" id="KW-0456">Lyase</keyword>
<sequence length="644" mass="72265">MAPDVTYTSTSSKVVMDNGYVQVTISRPGGHVTGIKYGGMDNVLESTNSETNRGYWDLNWNEVDGSDTYDAPSATQYKVVESNGDKVELSFTRPYDSSRSPAMVPLTIDKRFVLVRGHSGFYTYAIYSRSSGWPDFDMGQTRVCFKLRETEYYAFNLIPIRFFHYIALADNKIKLMPEPSDLSDARSEQLAYKEARLLTNPKNSALKGQVDDKYQYALNNRDNKVHGWVANESDPVVGFWMITASNEFRNGGPTKQDLTSHSGPTCLGMFHSAHFAGIELCPQFRDGESWKKVFGPVYVYLNKKAAGTAVRALWDDAKAELKKELNAWPYSWPSSSDYPKSASRAQVKGRLIVSDKYAKSKTSSARDALVGLAKPGAAGSWQKESKGYQFWVQADQDGNFTINHVRAGTYSLFAFVPSVIGDYKKSGDIKVSAGEEISLGTLTYEPPRFGPTSWEIGTPSRTAAEFYIPDPNPKYPNSLYVDTEKWRNYGLWARYSELYPSQDLVYTVGTSDYKKDWYFAHNTRRHSDGTYTATRWQIKFELSSFDESKGAYKLRMAIAQAQVSAIQVRVNDVSSKPVYETPAFGKDNAIARHGIQGIYVLYNIDIPAADLKKGSNSIYLTQRKASGPYNGVMYDYLRLEAPPS</sequence>
<comment type="similarity">
    <text evidence="3">Belongs to the polysaccharide lyase 4 family.</text>
</comment>
<dbReference type="GO" id="GO:0005975">
    <property type="term" value="P:carbohydrate metabolic process"/>
    <property type="evidence" value="ECO:0007669"/>
    <property type="project" value="InterPro"/>
</dbReference>
<evidence type="ECO:0000256" key="4">
    <source>
        <dbReference type="ARBA" id="ARBA00012437"/>
    </source>
</evidence>
<dbReference type="Pfam" id="PF14686">
    <property type="entry name" value="fn3_3"/>
    <property type="match status" value="1"/>
</dbReference>
<dbReference type="Gene3D" id="2.60.40.1120">
    <property type="entry name" value="Carboxypeptidase-like, regulatory domain"/>
    <property type="match status" value="1"/>
</dbReference>
<dbReference type="GO" id="GO:0102210">
    <property type="term" value="F:rhamnogalacturonan endolyase activity"/>
    <property type="evidence" value="ECO:0007669"/>
    <property type="project" value="UniProtKB-EC"/>
</dbReference>
<dbReference type="SUPFAM" id="SSF74650">
    <property type="entry name" value="Galactose mutarotase-like"/>
    <property type="match status" value="1"/>
</dbReference>
<dbReference type="SUPFAM" id="SSF49452">
    <property type="entry name" value="Starch-binding domain-like"/>
    <property type="match status" value="1"/>
</dbReference>
<dbReference type="InterPro" id="IPR008979">
    <property type="entry name" value="Galactose-bd-like_sf"/>
</dbReference>
<dbReference type="PANTHER" id="PTHR32018:SF1">
    <property type="entry name" value="RHAMNOGALACTURONAN ENDOLYASE"/>
    <property type="match status" value="1"/>
</dbReference>
<evidence type="ECO:0000259" key="8">
    <source>
        <dbReference type="Pfam" id="PF14683"/>
    </source>
</evidence>
<dbReference type="AlphaFoldDB" id="A0A176WGE5"/>
<dbReference type="Gene3D" id="2.70.98.10">
    <property type="match status" value="1"/>
</dbReference>
<keyword evidence="5" id="KW-0964">Secreted</keyword>
<gene>
    <name evidence="10" type="ORF">AXG93_2912s1390</name>
</gene>
<dbReference type="CDD" id="cd10317">
    <property type="entry name" value="RGL4_C"/>
    <property type="match status" value="1"/>
</dbReference>
<accession>A0A176WGE5</accession>
<evidence type="ECO:0000256" key="1">
    <source>
        <dbReference type="ARBA" id="ARBA00001324"/>
    </source>
</evidence>
<comment type="caution">
    <text evidence="10">The sequence shown here is derived from an EMBL/GenBank/DDBJ whole genome shotgun (WGS) entry which is preliminary data.</text>
</comment>
<dbReference type="Pfam" id="PF06045">
    <property type="entry name" value="Rhamnogal_lyase"/>
    <property type="match status" value="1"/>
</dbReference>
<organism evidence="10 11">
    <name type="scientific">Marchantia polymorpha subsp. ruderalis</name>
    <dbReference type="NCBI Taxonomy" id="1480154"/>
    <lineage>
        <taxon>Eukaryota</taxon>
        <taxon>Viridiplantae</taxon>
        <taxon>Streptophyta</taxon>
        <taxon>Embryophyta</taxon>
        <taxon>Marchantiophyta</taxon>
        <taxon>Marchantiopsida</taxon>
        <taxon>Marchantiidae</taxon>
        <taxon>Marchantiales</taxon>
        <taxon>Marchantiaceae</taxon>
        <taxon>Marchantia</taxon>
    </lineage>
</organism>
<evidence type="ECO:0000256" key="5">
    <source>
        <dbReference type="ARBA" id="ARBA00022525"/>
    </source>
</evidence>
<dbReference type="GO" id="GO:0030246">
    <property type="term" value="F:carbohydrate binding"/>
    <property type="evidence" value="ECO:0007669"/>
    <property type="project" value="InterPro"/>
</dbReference>